<gene>
    <name evidence="1" type="ORF">B0H16DRAFT_1473416</name>
</gene>
<evidence type="ECO:0000313" key="2">
    <source>
        <dbReference type="Proteomes" id="UP001215598"/>
    </source>
</evidence>
<protein>
    <submittedName>
        <fullName evidence="1">Uncharacterized protein</fullName>
    </submittedName>
</protein>
<name>A0AAD7MKX8_9AGAR</name>
<dbReference type="EMBL" id="JARKIB010000221">
    <property type="protein sequence ID" value="KAJ7722316.1"/>
    <property type="molecule type" value="Genomic_DNA"/>
</dbReference>
<proteinExistence type="predicted"/>
<comment type="caution">
    <text evidence="1">The sequence shown here is derived from an EMBL/GenBank/DDBJ whole genome shotgun (WGS) entry which is preliminary data.</text>
</comment>
<organism evidence="1 2">
    <name type="scientific">Mycena metata</name>
    <dbReference type="NCBI Taxonomy" id="1033252"/>
    <lineage>
        <taxon>Eukaryota</taxon>
        <taxon>Fungi</taxon>
        <taxon>Dikarya</taxon>
        <taxon>Basidiomycota</taxon>
        <taxon>Agaricomycotina</taxon>
        <taxon>Agaricomycetes</taxon>
        <taxon>Agaricomycetidae</taxon>
        <taxon>Agaricales</taxon>
        <taxon>Marasmiineae</taxon>
        <taxon>Mycenaceae</taxon>
        <taxon>Mycena</taxon>
    </lineage>
</organism>
<accession>A0AAD7MKX8</accession>
<dbReference type="AlphaFoldDB" id="A0AAD7MKX8"/>
<sequence length="300" mass="32997">MSHHNEPADAEGRDRRQSRLFSNMVPLSPPTNTLSVHFLAGLYRQTPVPPGITVCHSAPIRPVMGMQNVPGLVTTPPRSPPENPVRFPVTPHIRNQQMFKDRVNPLHLLTENPAGPISYCTSPLLNFTDNQIFSSSRPRISTYIMHWNIPLVFDQVQHRTMRLLPPEYCGTTRCGGFGVYAGELPAKQEVIAFILCLVVEDFLNLGPSASSKGGGKETKCELGALSETGSASGRHGESGSIAEVKREPWEYYRRSRRCSLHGRGELRGASPVRIEAESRQGGVCEREAGSVWWDGGAGFG</sequence>
<keyword evidence="2" id="KW-1185">Reference proteome</keyword>
<reference evidence="1" key="1">
    <citation type="submission" date="2023-03" db="EMBL/GenBank/DDBJ databases">
        <title>Massive genome expansion in bonnet fungi (Mycena s.s.) driven by repeated elements and novel gene families across ecological guilds.</title>
        <authorList>
            <consortium name="Lawrence Berkeley National Laboratory"/>
            <person name="Harder C.B."/>
            <person name="Miyauchi S."/>
            <person name="Viragh M."/>
            <person name="Kuo A."/>
            <person name="Thoen E."/>
            <person name="Andreopoulos B."/>
            <person name="Lu D."/>
            <person name="Skrede I."/>
            <person name="Drula E."/>
            <person name="Henrissat B."/>
            <person name="Morin E."/>
            <person name="Kohler A."/>
            <person name="Barry K."/>
            <person name="LaButti K."/>
            <person name="Morin E."/>
            <person name="Salamov A."/>
            <person name="Lipzen A."/>
            <person name="Mereny Z."/>
            <person name="Hegedus B."/>
            <person name="Baldrian P."/>
            <person name="Stursova M."/>
            <person name="Weitz H."/>
            <person name="Taylor A."/>
            <person name="Grigoriev I.V."/>
            <person name="Nagy L.G."/>
            <person name="Martin F."/>
            <person name="Kauserud H."/>
        </authorList>
    </citation>
    <scope>NUCLEOTIDE SEQUENCE</scope>
    <source>
        <strain evidence="1">CBHHK182m</strain>
    </source>
</reference>
<dbReference type="Proteomes" id="UP001215598">
    <property type="component" value="Unassembled WGS sequence"/>
</dbReference>
<evidence type="ECO:0000313" key="1">
    <source>
        <dbReference type="EMBL" id="KAJ7722316.1"/>
    </source>
</evidence>